<dbReference type="Proteomes" id="UP000245086">
    <property type="component" value="Unassembled WGS sequence"/>
</dbReference>
<keyword evidence="3" id="KW-1185">Reference proteome</keyword>
<evidence type="ECO:0000313" key="3">
    <source>
        <dbReference type="Proteomes" id="UP000245086"/>
    </source>
</evidence>
<dbReference type="EMBL" id="BFBR01000005">
    <property type="protein sequence ID" value="GBF58072.1"/>
    <property type="molecule type" value="Genomic_DNA"/>
</dbReference>
<evidence type="ECO:0000313" key="2">
    <source>
        <dbReference type="EMBL" id="GBF58072.1"/>
    </source>
</evidence>
<gene>
    <name evidence="2" type="ORF">PbB2_01743</name>
</gene>
<reference evidence="2 3" key="1">
    <citation type="journal article" date="2018" name="Genome Announc.">
        <title>Draft Genome Sequence of "Candidatus Phycosocius bacilliformis," an Alphaproteobacterial Ectosymbiont of the Hydrocarbon-Producing Green Alga Botryococcus braunii.</title>
        <authorList>
            <person name="Tanabe Y."/>
            <person name="Yamaguchi H."/>
            <person name="Watanabe M.M."/>
        </authorList>
    </citation>
    <scope>NUCLEOTIDE SEQUENCE [LARGE SCALE GENOMIC DNA]</scope>
    <source>
        <strain evidence="2 3">BOTRYCO-2</strain>
    </source>
</reference>
<sequence>MTLMAKDPSDLVDQLTMLTRRLADLAERQAALFEASRFLEAQNLNEESARLANVYALESRRIAQEPHMFEDVPAELKAKLTTETRRFKAAMEAHERALNRQRALAEGLVRAIAEEAVAARPNPVAYGPGAQARRDTSAIALDRRA</sequence>
<accession>A0A2P2EAK3</accession>
<comment type="caution">
    <text evidence="2">The sequence shown here is derived from an EMBL/GenBank/DDBJ whole genome shotgun (WGS) entry which is preliminary data.</text>
</comment>
<evidence type="ECO:0008006" key="4">
    <source>
        <dbReference type="Google" id="ProtNLM"/>
    </source>
</evidence>
<dbReference type="OrthoDB" id="7632623at2"/>
<feature type="compositionally biased region" description="Basic and acidic residues" evidence="1">
    <location>
        <begin position="132"/>
        <end position="145"/>
    </location>
</feature>
<organism evidence="2 3">
    <name type="scientific">Candidatus Phycosocius bacilliformis</name>
    <dbReference type="NCBI Taxonomy" id="1445552"/>
    <lineage>
        <taxon>Bacteria</taxon>
        <taxon>Pseudomonadati</taxon>
        <taxon>Pseudomonadota</taxon>
        <taxon>Alphaproteobacteria</taxon>
        <taxon>Caulobacterales</taxon>
        <taxon>Caulobacterales incertae sedis</taxon>
        <taxon>Candidatus Phycosocius</taxon>
    </lineage>
</organism>
<proteinExistence type="predicted"/>
<feature type="region of interest" description="Disordered" evidence="1">
    <location>
        <begin position="125"/>
        <end position="145"/>
    </location>
</feature>
<evidence type="ECO:0000256" key="1">
    <source>
        <dbReference type="SAM" id="MobiDB-lite"/>
    </source>
</evidence>
<protein>
    <recommendedName>
        <fullName evidence="4">Flagellar basal-body protein FlbY</fullName>
    </recommendedName>
</protein>
<dbReference type="RefSeq" id="WP_133245763.1">
    <property type="nucleotide sequence ID" value="NZ_BFBR01000005.1"/>
</dbReference>
<dbReference type="AlphaFoldDB" id="A0A2P2EAK3"/>
<name>A0A2P2EAK3_9PROT</name>